<keyword evidence="4" id="KW-1185">Reference proteome</keyword>
<dbReference type="Gene3D" id="3.40.1620.10">
    <property type="entry name" value="YefM-like domain"/>
    <property type="match status" value="1"/>
</dbReference>
<dbReference type="OrthoDB" id="9800503at2"/>
<accession>K9YW27</accession>
<organism evidence="3 4">
    <name type="scientific">Dactylococcopsis salina (strain PCC 8305)</name>
    <name type="common">Myxobactron salinum</name>
    <dbReference type="NCBI Taxonomy" id="13035"/>
    <lineage>
        <taxon>Bacteria</taxon>
        <taxon>Bacillati</taxon>
        <taxon>Cyanobacteriota</taxon>
        <taxon>Cyanophyceae</taxon>
        <taxon>Nodosilineales</taxon>
        <taxon>Cymatolegaceae</taxon>
        <taxon>Dactylococcopsis</taxon>
    </lineage>
</organism>
<dbReference type="SUPFAM" id="SSF143120">
    <property type="entry name" value="YefM-like"/>
    <property type="match status" value="1"/>
</dbReference>
<dbReference type="HOGENOM" id="CLU_163140_3_1_3"/>
<reference evidence="3" key="1">
    <citation type="submission" date="2012-04" db="EMBL/GenBank/DDBJ databases">
        <title>Finished genome of Dactylococcopsis salina PCC 8305.</title>
        <authorList>
            <consortium name="US DOE Joint Genome Institute"/>
            <person name="Gugger M."/>
            <person name="Coursin T."/>
            <person name="Rippka R."/>
            <person name="Tandeau De Marsac N."/>
            <person name="Huntemann M."/>
            <person name="Wei C.-L."/>
            <person name="Han J."/>
            <person name="Detter J.C."/>
            <person name="Han C."/>
            <person name="Tapia R."/>
            <person name="Daligault H."/>
            <person name="Chen A."/>
            <person name="Krypides N."/>
            <person name="Mavromatis K."/>
            <person name="Markowitz V."/>
            <person name="Szeto E."/>
            <person name="Ivanova N."/>
            <person name="Ovchinnikova G."/>
            <person name="Pagani I."/>
            <person name="Pati A."/>
            <person name="Goodwin L."/>
            <person name="Peters L."/>
            <person name="Pitluck S."/>
            <person name="Woyke T."/>
            <person name="Kerfeld C."/>
        </authorList>
    </citation>
    <scope>NUCLEOTIDE SEQUENCE [LARGE SCALE GENOMIC DNA]</scope>
    <source>
        <strain evidence="3">PCC 8305</strain>
    </source>
</reference>
<comment type="similarity">
    <text evidence="1 2">Belongs to the phD/YefM antitoxin family.</text>
</comment>
<dbReference type="eggNOG" id="COG4118">
    <property type="taxonomic scope" value="Bacteria"/>
</dbReference>
<dbReference type="Pfam" id="PF02604">
    <property type="entry name" value="PhdYeFM_antitox"/>
    <property type="match status" value="1"/>
</dbReference>
<dbReference type="STRING" id="13035.Dacsa_1901"/>
<dbReference type="AlphaFoldDB" id="K9YW27"/>
<dbReference type="RefSeq" id="WP_015229552.1">
    <property type="nucleotide sequence ID" value="NC_019780.1"/>
</dbReference>
<dbReference type="EMBL" id="CP003944">
    <property type="protein sequence ID" value="AFZ50555.1"/>
    <property type="molecule type" value="Genomic_DNA"/>
</dbReference>
<sequence>MKITNIHTAKTSLSQLIASALEGEEVIISKAGKPLVRLIPYHSSQEPRIPGDWEGQVKMADDFNTTPEEVIEGFYGEKT</sequence>
<dbReference type="NCBIfam" id="TIGR01552">
    <property type="entry name" value="phd_fam"/>
    <property type="match status" value="1"/>
</dbReference>
<proteinExistence type="inferred from homology"/>
<dbReference type="InterPro" id="IPR036165">
    <property type="entry name" value="YefM-like_sf"/>
</dbReference>
<dbReference type="Proteomes" id="UP000010482">
    <property type="component" value="Chromosome"/>
</dbReference>
<name>K9YW27_DACS8</name>
<dbReference type="InterPro" id="IPR006442">
    <property type="entry name" value="Antitoxin_Phd/YefM"/>
</dbReference>
<evidence type="ECO:0000313" key="4">
    <source>
        <dbReference type="Proteomes" id="UP000010482"/>
    </source>
</evidence>
<comment type="function">
    <text evidence="2">Antitoxin component of a type II toxin-antitoxin (TA) system.</text>
</comment>
<evidence type="ECO:0000313" key="3">
    <source>
        <dbReference type="EMBL" id="AFZ50555.1"/>
    </source>
</evidence>
<evidence type="ECO:0000256" key="2">
    <source>
        <dbReference type="RuleBase" id="RU362080"/>
    </source>
</evidence>
<dbReference type="PATRIC" id="fig|13035.3.peg.2163"/>
<dbReference type="KEGG" id="dsl:Dacsa_1901"/>
<evidence type="ECO:0000256" key="1">
    <source>
        <dbReference type="ARBA" id="ARBA00009981"/>
    </source>
</evidence>
<protein>
    <recommendedName>
        <fullName evidence="2">Antitoxin</fullName>
    </recommendedName>
</protein>
<gene>
    <name evidence="3" type="ORF">Dacsa_1901</name>
</gene>